<sequence length="176" mass="19666">MKILSIVCVFLVTNVLATDDFASAKAVVIKYISANFTDDFLTAAFDSIYCSVQNNATFVDAHEEFDDEMLPLLLTQTEFVEPFTQLSFHVGSISDLWDILSETVSPSLQSAYDTVRDAKPATQREFSNLIVKVLPKSFFAEAVNNVQAALDTKTWKYLVSDLYCVLNFSVYGIKKS</sequence>
<name>A0A1I7S7W0_BURXY</name>
<dbReference type="Proteomes" id="UP000659654">
    <property type="component" value="Unassembled WGS sequence"/>
</dbReference>
<dbReference type="EMBL" id="CAJFCV020000001">
    <property type="protein sequence ID" value="CAG9087123.1"/>
    <property type="molecule type" value="Genomic_DNA"/>
</dbReference>
<evidence type="ECO:0000256" key="1">
    <source>
        <dbReference type="SAM" id="SignalP"/>
    </source>
</evidence>
<reference evidence="3" key="2">
    <citation type="submission" date="2020-08" db="EMBL/GenBank/DDBJ databases">
        <authorList>
            <person name="Kikuchi T."/>
        </authorList>
    </citation>
    <scope>NUCLEOTIDE SEQUENCE</scope>
    <source>
        <strain evidence="2">Ka4C1</strain>
    </source>
</reference>
<dbReference type="Proteomes" id="UP000095284">
    <property type="component" value="Unplaced"/>
</dbReference>
<keyword evidence="5" id="KW-1185">Reference proteome</keyword>
<evidence type="ECO:0000313" key="4">
    <source>
        <dbReference type="Proteomes" id="UP000095284"/>
    </source>
</evidence>
<feature type="chain" id="PRO_5035359775" evidence="1">
    <location>
        <begin position="18"/>
        <end position="176"/>
    </location>
</feature>
<evidence type="ECO:0000313" key="3">
    <source>
        <dbReference type="EMBL" id="CAG9087123.1"/>
    </source>
</evidence>
<gene>
    <name evidence="2" type="ORF">BXYJ_LOCUS2130</name>
</gene>
<keyword evidence="1" id="KW-0732">Signal</keyword>
<dbReference type="WBParaSite" id="BXY_0910300.1">
    <property type="protein sequence ID" value="BXY_0910300.1"/>
    <property type="gene ID" value="BXY_0910300"/>
</dbReference>
<dbReference type="AlphaFoldDB" id="A0A1I7S7W0"/>
<organism evidence="4 6">
    <name type="scientific">Bursaphelenchus xylophilus</name>
    <name type="common">Pinewood nematode worm</name>
    <name type="synonym">Aphelenchoides xylophilus</name>
    <dbReference type="NCBI Taxonomy" id="6326"/>
    <lineage>
        <taxon>Eukaryota</taxon>
        <taxon>Metazoa</taxon>
        <taxon>Ecdysozoa</taxon>
        <taxon>Nematoda</taxon>
        <taxon>Chromadorea</taxon>
        <taxon>Rhabditida</taxon>
        <taxon>Tylenchina</taxon>
        <taxon>Tylenchomorpha</taxon>
        <taxon>Aphelenchoidea</taxon>
        <taxon>Aphelenchoididae</taxon>
        <taxon>Bursaphelenchus</taxon>
    </lineage>
</organism>
<proteinExistence type="predicted"/>
<accession>A0A1I7S7W0</accession>
<evidence type="ECO:0000313" key="6">
    <source>
        <dbReference type="WBParaSite" id="BXY_0910300.1"/>
    </source>
</evidence>
<evidence type="ECO:0000313" key="5">
    <source>
        <dbReference type="Proteomes" id="UP000659654"/>
    </source>
</evidence>
<dbReference type="EMBL" id="CAJFDI010000001">
    <property type="protein sequence ID" value="CAD5210841.1"/>
    <property type="molecule type" value="Genomic_DNA"/>
</dbReference>
<evidence type="ECO:0000313" key="2">
    <source>
        <dbReference type="EMBL" id="CAD5210841.1"/>
    </source>
</evidence>
<dbReference type="Proteomes" id="UP000582659">
    <property type="component" value="Unassembled WGS sequence"/>
</dbReference>
<reference evidence="6" key="1">
    <citation type="submission" date="2016-11" db="UniProtKB">
        <authorList>
            <consortium name="WormBaseParasite"/>
        </authorList>
    </citation>
    <scope>IDENTIFICATION</scope>
</reference>
<feature type="signal peptide" evidence="1">
    <location>
        <begin position="1"/>
        <end position="17"/>
    </location>
</feature>
<protein>
    <submittedName>
        <fullName evidence="2">(pine wood nematode) hypothetical protein</fullName>
    </submittedName>
</protein>